<name>A0ABD3GNU6_9MARC</name>
<organism evidence="1 2">
    <name type="scientific">Riccia sorocarpa</name>
    <dbReference type="NCBI Taxonomy" id="122646"/>
    <lineage>
        <taxon>Eukaryota</taxon>
        <taxon>Viridiplantae</taxon>
        <taxon>Streptophyta</taxon>
        <taxon>Embryophyta</taxon>
        <taxon>Marchantiophyta</taxon>
        <taxon>Marchantiopsida</taxon>
        <taxon>Marchantiidae</taxon>
        <taxon>Marchantiales</taxon>
        <taxon>Ricciaceae</taxon>
        <taxon>Riccia</taxon>
    </lineage>
</organism>
<dbReference type="EMBL" id="JBJQOH010000007">
    <property type="protein sequence ID" value="KAL3679822.1"/>
    <property type="molecule type" value="Genomic_DNA"/>
</dbReference>
<gene>
    <name evidence="1" type="ORF">R1sor_022778</name>
</gene>
<dbReference type="Proteomes" id="UP001633002">
    <property type="component" value="Unassembled WGS sequence"/>
</dbReference>
<proteinExistence type="predicted"/>
<protein>
    <submittedName>
        <fullName evidence="1">Uncharacterized protein</fullName>
    </submittedName>
</protein>
<evidence type="ECO:0000313" key="2">
    <source>
        <dbReference type="Proteomes" id="UP001633002"/>
    </source>
</evidence>
<keyword evidence="2" id="KW-1185">Reference proteome</keyword>
<accession>A0ABD3GNU6</accession>
<comment type="caution">
    <text evidence="1">The sequence shown here is derived from an EMBL/GenBank/DDBJ whole genome shotgun (WGS) entry which is preliminary data.</text>
</comment>
<dbReference type="AlphaFoldDB" id="A0ABD3GNU6"/>
<reference evidence="1 2" key="1">
    <citation type="submission" date="2024-09" db="EMBL/GenBank/DDBJ databases">
        <title>Chromosome-scale assembly of Riccia sorocarpa.</title>
        <authorList>
            <person name="Paukszto L."/>
        </authorList>
    </citation>
    <scope>NUCLEOTIDE SEQUENCE [LARGE SCALE GENOMIC DNA]</scope>
    <source>
        <strain evidence="1">LP-2024</strain>
        <tissue evidence="1">Aerial parts of the thallus</tissue>
    </source>
</reference>
<evidence type="ECO:0000313" key="1">
    <source>
        <dbReference type="EMBL" id="KAL3679822.1"/>
    </source>
</evidence>
<sequence>MVGCRDPSMFEFLASLKKTQGLNEQRIRKWDGEATDDHDRAYAKKRIEAFVLVQDYEDMLEEKFANVESENVSFRRRLTR</sequence>